<dbReference type="EMBL" id="JBANRG010000078">
    <property type="protein sequence ID" value="KAK7438568.1"/>
    <property type="molecule type" value="Genomic_DNA"/>
</dbReference>
<proteinExistence type="predicted"/>
<sequence length="151" mass="17727">MITASHQRGSEEDIETWQYIFKCLKKLQHHGMSNEEDGEEEATINGRQEIVPVRQVLALPWRHESFRDLFAMLDETRQVESAIFSQQGRPRIKCIHVDEVPSKKRQIPQHLPLSFFNPEYLGQLKFDHEVDSLSISQKPFPLRRVTTLPDY</sequence>
<evidence type="ECO:0000313" key="2">
    <source>
        <dbReference type="Proteomes" id="UP001498398"/>
    </source>
</evidence>
<evidence type="ECO:0000313" key="1">
    <source>
        <dbReference type="EMBL" id="KAK7438568.1"/>
    </source>
</evidence>
<comment type="caution">
    <text evidence="1">The sequence shown here is derived from an EMBL/GenBank/DDBJ whole genome shotgun (WGS) entry which is preliminary data.</text>
</comment>
<accession>A0ABR1ISV2</accession>
<gene>
    <name evidence="1" type="ORF">VKT23_017903</name>
</gene>
<reference evidence="1 2" key="1">
    <citation type="submission" date="2024-01" db="EMBL/GenBank/DDBJ databases">
        <title>A draft genome for the cacao thread blight pathogen Marasmiellus scandens.</title>
        <authorList>
            <person name="Baruah I.K."/>
            <person name="Leung J."/>
            <person name="Bukari Y."/>
            <person name="Amoako-Attah I."/>
            <person name="Meinhardt L.W."/>
            <person name="Bailey B.A."/>
            <person name="Cohen S.P."/>
        </authorList>
    </citation>
    <scope>NUCLEOTIDE SEQUENCE [LARGE SCALE GENOMIC DNA]</scope>
    <source>
        <strain evidence="1 2">GH-19</strain>
    </source>
</reference>
<organism evidence="1 2">
    <name type="scientific">Marasmiellus scandens</name>
    <dbReference type="NCBI Taxonomy" id="2682957"/>
    <lineage>
        <taxon>Eukaryota</taxon>
        <taxon>Fungi</taxon>
        <taxon>Dikarya</taxon>
        <taxon>Basidiomycota</taxon>
        <taxon>Agaricomycotina</taxon>
        <taxon>Agaricomycetes</taxon>
        <taxon>Agaricomycetidae</taxon>
        <taxon>Agaricales</taxon>
        <taxon>Marasmiineae</taxon>
        <taxon>Omphalotaceae</taxon>
        <taxon>Marasmiellus</taxon>
    </lineage>
</organism>
<name>A0ABR1ISV2_9AGAR</name>
<keyword evidence="2" id="KW-1185">Reference proteome</keyword>
<protein>
    <submittedName>
        <fullName evidence="1">Uncharacterized protein</fullName>
    </submittedName>
</protein>
<dbReference type="Proteomes" id="UP001498398">
    <property type="component" value="Unassembled WGS sequence"/>
</dbReference>